<evidence type="ECO:0000256" key="3">
    <source>
        <dbReference type="ARBA" id="ARBA00022531"/>
    </source>
</evidence>
<evidence type="ECO:0000256" key="8">
    <source>
        <dbReference type="ARBA" id="ARBA00043037"/>
    </source>
</evidence>
<dbReference type="Gene3D" id="2.40.160.30">
    <property type="entry name" value="Photosystem II, cytochrome c-550 precursor"/>
    <property type="match status" value="1"/>
</dbReference>
<comment type="similarity">
    <text evidence="2">Belongs to the PsbO family.</text>
</comment>
<accession>A0ABD4SZ41</accession>
<dbReference type="SUPFAM" id="SSF56925">
    <property type="entry name" value="OMPA-like"/>
    <property type="match status" value="1"/>
</dbReference>
<keyword evidence="3" id="KW-0602">Photosynthesis</keyword>
<proteinExistence type="inferred from homology"/>
<sequence>MRFRAFIVTFLAVCLGFVALSGPASAVVPRSTLTYNEIRNTGLANVCPTLGESARGAFAIDPDESYEMTALCLQPLNFFVKEEPKNPRQKAEFVEAKLVTRETTSLESIEGPIEIQADGSLKFIEKDGMDFQPVTVKLTDGELVPFLFTVKELTLQTQPNISSITTSTDFQGTYEVPSYRTSNFLDPKGRGLTSGYDNAVARPAAADADELSRANTKRFSVGEGALALQVAKVDGETGEIAGTFESIQPSDTDMGVKEPLEIKIQGLFYGHISPQA</sequence>
<name>A0ABD4SZ41_9CYAN</name>
<dbReference type="Pfam" id="PF01716">
    <property type="entry name" value="MSP"/>
    <property type="match status" value="1"/>
</dbReference>
<evidence type="ECO:0000256" key="2">
    <source>
        <dbReference type="ARBA" id="ARBA00009838"/>
    </source>
</evidence>
<organism evidence="11 12">
    <name type="scientific">Lyngbya confervoides BDU141951</name>
    <dbReference type="NCBI Taxonomy" id="1574623"/>
    <lineage>
        <taxon>Bacteria</taxon>
        <taxon>Bacillati</taxon>
        <taxon>Cyanobacteriota</taxon>
        <taxon>Cyanophyceae</taxon>
        <taxon>Oscillatoriophycideae</taxon>
        <taxon>Oscillatoriales</taxon>
        <taxon>Microcoleaceae</taxon>
        <taxon>Lyngbya</taxon>
    </lineage>
</organism>
<feature type="signal peptide" evidence="10">
    <location>
        <begin position="1"/>
        <end position="26"/>
    </location>
</feature>
<comment type="function">
    <text evidence="9">One of the extrinsic, lumenal subunits of photosystem II (PSII), which stabilize and protect the oxygen-evolving complex. PSII is a light-driven water plastoquinone oxidoreductase, using light energy to abstract electrons from H(2)O, generating a proton gradient subsequently used for ATP formation. Required for dimerization of PSII and for binding of PsbQ to PSII.</text>
</comment>
<evidence type="ECO:0000256" key="1">
    <source>
        <dbReference type="ARBA" id="ARBA00004526"/>
    </source>
</evidence>
<dbReference type="InterPro" id="IPR002628">
    <property type="entry name" value="PsbO"/>
</dbReference>
<keyword evidence="4" id="KW-0793">Thylakoid</keyword>
<dbReference type="GO" id="GO:0015979">
    <property type="term" value="P:photosynthesis"/>
    <property type="evidence" value="ECO:0007669"/>
    <property type="project" value="UniProtKB-KW"/>
</dbReference>
<dbReference type="GO" id="GO:0031676">
    <property type="term" value="C:plasma membrane-derived thylakoid membrane"/>
    <property type="evidence" value="ECO:0007669"/>
    <property type="project" value="UniProtKB-SubCell"/>
</dbReference>
<evidence type="ECO:0000313" key="11">
    <source>
        <dbReference type="EMBL" id="MCM1981327.1"/>
    </source>
</evidence>
<evidence type="ECO:0000256" key="7">
    <source>
        <dbReference type="ARBA" id="ARBA00039796"/>
    </source>
</evidence>
<feature type="chain" id="PRO_5044798201" description="Photosystem II extrinsic protein O" evidence="10">
    <location>
        <begin position="27"/>
        <end position="276"/>
    </location>
</feature>
<evidence type="ECO:0000256" key="10">
    <source>
        <dbReference type="SAM" id="SignalP"/>
    </source>
</evidence>
<evidence type="ECO:0000256" key="6">
    <source>
        <dbReference type="ARBA" id="ARBA00023276"/>
    </source>
</evidence>
<evidence type="ECO:0000256" key="5">
    <source>
        <dbReference type="ARBA" id="ARBA00023136"/>
    </source>
</evidence>
<dbReference type="RefSeq" id="WP_166278652.1">
    <property type="nucleotide sequence ID" value="NZ_JTHE03000004.1"/>
</dbReference>
<evidence type="ECO:0000256" key="9">
    <source>
        <dbReference type="ARBA" id="ARBA00046136"/>
    </source>
</evidence>
<reference evidence="11 12" key="1">
    <citation type="journal article" date="2015" name="Genome Announc.">
        <title>Draft Genome Sequence of Filamentous Marine Cyanobacterium Lyngbya confervoides Strain BDU141951.</title>
        <authorList>
            <person name="Chandrababunaidu M.M."/>
            <person name="Sen D."/>
            <person name="Tripathy S."/>
        </authorList>
    </citation>
    <scope>NUCLEOTIDE SEQUENCE [LARGE SCALE GENOMIC DNA]</scope>
    <source>
        <strain evidence="11 12">BDU141951</strain>
    </source>
</reference>
<comment type="subcellular location">
    <subcellularLocation>
        <location evidence="1">Cellular thylakoid membrane</location>
        <topology evidence="1">Peripheral membrane protein</topology>
        <orientation evidence="1">Lumenal side</orientation>
    </subcellularLocation>
</comment>
<keyword evidence="5" id="KW-0472">Membrane</keyword>
<dbReference type="InterPro" id="IPR011250">
    <property type="entry name" value="OMP/PagP_B-barrel"/>
</dbReference>
<dbReference type="EMBL" id="JTHE03000004">
    <property type="protein sequence ID" value="MCM1981327.1"/>
    <property type="molecule type" value="Genomic_DNA"/>
</dbReference>
<dbReference type="Gene3D" id="3.30.2050.10">
    <property type="entry name" value="photosynthetic oxygen evolving center domain"/>
    <property type="match status" value="1"/>
</dbReference>
<keyword evidence="10" id="KW-0732">Signal</keyword>
<comment type="caution">
    <text evidence="11">The sequence shown here is derived from an EMBL/GenBank/DDBJ whole genome shotgun (WGS) entry which is preliminary data.</text>
</comment>
<dbReference type="GO" id="GO:0009523">
    <property type="term" value="C:photosystem II"/>
    <property type="evidence" value="ECO:0007669"/>
    <property type="project" value="UniProtKB-KW"/>
</dbReference>
<dbReference type="PANTHER" id="PTHR34058">
    <property type="entry name" value="OXYGEN-EVOLVING ENHANCER PROTEIN 1-2, CHLOROPLASTIC"/>
    <property type="match status" value="1"/>
</dbReference>
<dbReference type="AlphaFoldDB" id="A0ABD4SZ41"/>
<dbReference type="Proteomes" id="UP000031561">
    <property type="component" value="Unassembled WGS sequence"/>
</dbReference>
<keyword evidence="6" id="KW-0604">Photosystem II</keyword>
<evidence type="ECO:0000256" key="4">
    <source>
        <dbReference type="ARBA" id="ARBA00023078"/>
    </source>
</evidence>
<gene>
    <name evidence="11" type="ORF">QQ91_0000570</name>
</gene>
<evidence type="ECO:0000313" key="12">
    <source>
        <dbReference type="Proteomes" id="UP000031561"/>
    </source>
</evidence>
<protein>
    <recommendedName>
        <fullName evidence="7">Photosystem II extrinsic protein O</fullName>
    </recommendedName>
    <alternativeName>
        <fullName evidence="8">Photosystem II manganese-stabilizing polypeptide</fullName>
    </alternativeName>
</protein>
<keyword evidence="12" id="KW-1185">Reference proteome</keyword>